<comment type="caution">
    <text evidence="1">The sequence shown here is derived from an EMBL/GenBank/DDBJ whole genome shotgun (WGS) entry which is preliminary data.</text>
</comment>
<organism evidence="1 2">
    <name type="scientific">Amycolatopsis balhimycina DSM 5908</name>
    <dbReference type="NCBI Taxonomy" id="1081091"/>
    <lineage>
        <taxon>Bacteria</taxon>
        <taxon>Bacillati</taxon>
        <taxon>Actinomycetota</taxon>
        <taxon>Actinomycetes</taxon>
        <taxon>Pseudonocardiales</taxon>
        <taxon>Pseudonocardiaceae</taxon>
        <taxon>Amycolatopsis</taxon>
    </lineage>
</organism>
<dbReference type="EMBL" id="QHHU01000016">
    <property type="protein sequence ID" value="RSM45496.1"/>
    <property type="molecule type" value="Genomic_DNA"/>
</dbReference>
<reference evidence="1 2" key="1">
    <citation type="submission" date="2018-05" db="EMBL/GenBank/DDBJ databases">
        <title>Evolution of GPA BGCs.</title>
        <authorList>
            <person name="Waglechner N."/>
            <person name="Wright G.D."/>
        </authorList>
    </citation>
    <scope>NUCLEOTIDE SEQUENCE [LARGE SCALE GENOMIC DNA]</scope>
    <source>
        <strain evidence="1 2">DSM 5908</strain>
    </source>
</reference>
<accession>A0A428WQY1</accession>
<keyword evidence="2" id="KW-1185">Reference proteome</keyword>
<sequence length="85" mass="9514">MVADEEGPLCDQAEFDELVNGMVATFAPRLFAIVQEYGDRFDARIAAWGMAFDDEDEVEVISVGGALRMSYRTPDRALRSFARHP</sequence>
<name>A0A428WQY1_AMYBA</name>
<protein>
    <submittedName>
        <fullName evidence="1">Uncharacterized protein</fullName>
    </submittedName>
</protein>
<dbReference type="OrthoDB" id="3694433at2"/>
<evidence type="ECO:0000313" key="1">
    <source>
        <dbReference type="EMBL" id="RSM45496.1"/>
    </source>
</evidence>
<gene>
    <name evidence="1" type="ORF">DMA12_13615</name>
</gene>
<dbReference type="Proteomes" id="UP000286716">
    <property type="component" value="Unassembled WGS sequence"/>
</dbReference>
<dbReference type="AlphaFoldDB" id="A0A428WQY1"/>
<proteinExistence type="predicted"/>
<dbReference type="RefSeq" id="WP_020642420.1">
    <property type="nucleotide sequence ID" value="NZ_QHHU01000016.1"/>
</dbReference>
<evidence type="ECO:0000313" key="2">
    <source>
        <dbReference type="Proteomes" id="UP000286716"/>
    </source>
</evidence>